<dbReference type="PROSITE" id="PS51898">
    <property type="entry name" value="TYR_RECOMBINASE"/>
    <property type="match status" value="1"/>
</dbReference>
<dbReference type="GO" id="GO:0009037">
    <property type="term" value="F:tyrosine-based site-specific recombinase activity"/>
    <property type="evidence" value="ECO:0007669"/>
    <property type="project" value="UniProtKB-UniRule"/>
</dbReference>
<dbReference type="GO" id="GO:0006313">
    <property type="term" value="P:DNA transposition"/>
    <property type="evidence" value="ECO:0007669"/>
    <property type="project" value="UniProtKB-UniRule"/>
</dbReference>
<organism evidence="12 13">
    <name type="scientific">Corynebacterium meridianum</name>
    <dbReference type="NCBI Taxonomy" id="2765363"/>
    <lineage>
        <taxon>Bacteria</taxon>
        <taxon>Bacillati</taxon>
        <taxon>Actinomycetota</taxon>
        <taxon>Actinomycetes</taxon>
        <taxon>Mycobacteriales</taxon>
        <taxon>Corynebacteriaceae</taxon>
        <taxon>Corynebacterium</taxon>
    </lineage>
</organism>
<dbReference type="InterPro" id="IPR044068">
    <property type="entry name" value="CB"/>
</dbReference>
<accession>A0A934MA79</accession>
<dbReference type="InterPro" id="IPR013762">
    <property type="entry name" value="Integrase-like_cat_sf"/>
</dbReference>
<name>A0A934MA79_9CORY</name>
<gene>
    <name evidence="9" type="primary">xerC</name>
    <name evidence="12" type="ORF">JDV75_03335</name>
</gene>
<comment type="similarity">
    <text evidence="9">Belongs to the 'phage' integrase family. XerC subfamily.</text>
</comment>
<comment type="caution">
    <text evidence="12">The sequence shown here is derived from an EMBL/GenBank/DDBJ whole genome shotgun (WGS) entry which is preliminary data.</text>
</comment>
<dbReference type="HAMAP" id="MF_01808">
    <property type="entry name" value="Recomb_XerC_XerD"/>
    <property type="match status" value="1"/>
</dbReference>
<reference evidence="12" key="1">
    <citation type="submission" date="2020-12" db="EMBL/GenBank/DDBJ databases">
        <title>Genome public.</title>
        <authorList>
            <person name="Sun Q."/>
        </authorList>
    </citation>
    <scope>NUCLEOTIDE SEQUENCE</scope>
    <source>
        <strain evidence="12">CCM 8863</strain>
    </source>
</reference>
<evidence type="ECO:0000256" key="9">
    <source>
        <dbReference type="HAMAP-Rule" id="MF_01808"/>
    </source>
</evidence>
<dbReference type="Gene3D" id="1.10.150.130">
    <property type="match status" value="1"/>
</dbReference>
<dbReference type="GO" id="GO:0051301">
    <property type="term" value="P:cell division"/>
    <property type="evidence" value="ECO:0007669"/>
    <property type="project" value="UniProtKB-KW"/>
</dbReference>
<evidence type="ECO:0000256" key="6">
    <source>
        <dbReference type="ARBA" id="ARBA00023125"/>
    </source>
</evidence>
<dbReference type="GO" id="GO:0003677">
    <property type="term" value="F:DNA binding"/>
    <property type="evidence" value="ECO:0007669"/>
    <property type="project" value="UniProtKB-UniRule"/>
</dbReference>
<keyword evidence="3 9" id="KW-0132">Cell division</keyword>
<keyword evidence="6 9" id="KW-0238">DNA-binding</keyword>
<protein>
    <recommendedName>
        <fullName evidence="9">Tyrosine recombinase XerC</fullName>
    </recommendedName>
</protein>
<dbReference type="PROSITE" id="PS51900">
    <property type="entry name" value="CB"/>
    <property type="match status" value="1"/>
</dbReference>
<evidence type="ECO:0000256" key="4">
    <source>
        <dbReference type="ARBA" id="ARBA00022829"/>
    </source>
</evidence>
<dbReference type="InterPro" id="IPR004107">
    <property type="entry name" value="Integrase_SAM-like_N"/>
</dbReference>
<keyword evidence="7 9" id="KW-0233">DNA recombination</keyword>
<feature type="active site" evidence="9">
    <location>
        <position position="159"/>
    </location>
</feature>
<dbReference type="Pfam" id="PF02899">
    <property type="entry name" value="Phage_int_SAM_1"/>
    <property type="match status" value="1"/>
</dbReference>
<dbReference type="Proteomes" id="UP000645966">
    <property type="component" value="Unassembled WGS sequence"/>
</dbReference>
<comment type="subunit">
    <text evidence="9">Forms a cyclic heterotetrameric complex composed of two molecules of XerC and two molecules of XerD.</text>
</comment>
<dbReference type="PANTHER" id="PTHR30349">
    <property type="entry name" value="PHAGE INTEGRASE-RELATED"/>
    <property type="match status" value="1"/>
</dbReference>
<dbReference type="SUPFAM" id="SSF47823">
    <property type="entry name" value="lambda integrase-like, N-terminal domain"/>
    <property type="match status" value="1"/>
</dbReference>
<feature type="domain" description="Tyr recombinase" evidence="10">
    <location>
        <begin position="116"/>
        <end position="306"/>
    </location>
</feature>
<evidence type="ECO:0000313" key="12">
    <source>
        <dbReference type="EMBL" id="MBI8988793.1"/>
    </source>
</evidence>
<comment type="function">
    <text evidence="9">Site-specific tyrosine recombinase, which acts by catalyzing the cutting and rejoining of the recombining DNA molecules. The XerC-XerD complex is essential to convert dimers of the bacterial chromosome into monomers to permit their segregation at cell division. It also contributes to the segregational stability of plasmids.</text>
</comment>
<keyword evidence="13" id="KW-1185">Reference proteome</keyword>
<dbReference type="InterPro" id="IPR010998">
    <property type="entry name" value="Integrase_recombinase_N"/>
</dbReference>
<evidence type="ECO:0000256" key="2">
    <source>
        <dbReference type="ARBA" id="ARBA00022490"/>
    </source>
</evidence>
<dbReference type="GO" id="GO:0007059">
    <property type="term" value="P:chromosome segregation"/>
    <property type="evidence" value="ECO:0007669"/>
    <property type="project" value="UniProtKB-UniRule"/>
</dbReference>
<dbReference type="InterPro" id="IPR002104">
    <property type="entry name" value="Integrase_catalytic"/>
</dbReference>
<evidence type="ECO:0000256" key="5">
    <source>
        <dbReference type="ARBA" id="ARBA00022908"/>
    </source>
</evidence>
<sequence length="312" mass="34272">MTDPRDLARDWLDHLVVERGVSSNTESNYRRDLLRYLDWLDEAGLEDLREVRETDIERYLVHLRTGDPDTGRRALAASSAARALVVARGLHRFGVAEGKLELDVSGQVQPPSVGERLPEALTVDQVSSLLNAVPTGEHATAADLRDRALLELLYGTGARISEITALRVDDAPRSTTDGSVTMLVLTGKGDIQRMVPVGAPAIRAVEDWLVRGRPAMSRGKTHALLLNRRGGPLSRQSAWRIIRDTAERAGIEAGISPHTLRHSYATHLLQGGANIRVVQELLGHASVTTTQIYTHVTPENLRQVWASAHPRT</sequence>
<dbReference type="EMBL" id="JAEIOS010000011">
    <property type="protein sequence ID" value="MBI8988793.1"/>
    <property type="molecule type" value="Genomic_DNA"/>
</dbReference>
<dbReference type="RefSeq" id="WP_198737846.1">
    <property type="nucleotide sequence ID" value="NZ_JAEIOS010000011.1"/>
</dbReference>
<evidence type="ECO:0000256" key="1">
    <source>
        <dbReference type="ARBA" id="ARBA00004496"/>
    </source>
</evidence>
<keyword evidence="8 9" id="KW-0131">Cell cycle</keyword>
<feature type="domain" description="Core-binding (CB)" evidence="11">
    <location>
        <begin position="2"/>
        <end position="95"/>
    </location>
</feature>
<dbReference type="Gene3D" id="1.10.443.10">
    <property type="entry name" value="Intergrase catalytic core"/>
    <property type="match status" value="1"/>
</dbReference>
<evidence type="ECO:0000259" key="11">
    <source>
        <dbReference type="PROSITE" id="PS51900"/>
    </source>
</evidence>
<evidence type="ECO:0000256" key="7">
    <source>
        <dbReference type="ARBA" id="ARBA00023172"/>
    </source>
</evidence>
<dbReference type="Pfam" id="PF00589">
    <property type="entry name" value="Phage_integrase"/>
    <property type="match status" value="1"/>
</dbReference>
<dbReference type="CDD" id="cd00798">
    <property type="entry name" value="INT_XerDC_C"/>
    <property type="match status" value="1"/>
</dbReference>
<dbReference type="InterPro" id="IPR023009">
    <property type="entry name" value="Tyrosine_recombinase_XerC/XerD"/>
</dbReference>
<dbReference type="GO" id="GO:0005737">
    <property type="term" value="C:cytoplasm"/>
    <property type="evidence" value="ECO:0007669"/>
    <property type="project" value="UniProtKB-SubCell"/>
</dbReference>
<evidence type="ECO:0000313" key="13">
    <source>
        <dbReference type="Proteomes" id="UP000645966"/>
    </source>
</evidence>
<keyword evidence="5 9" id="KW-0229">DNA integration</keyword>
<feature type="active site" evidence="9">
    <location>
        <position position="258"/>
    </location>
</feature>
<evidence type="ECO:0000256" key="8">
    <source>
        <dbReference type="ARBA" id="ARBA00023306"/>
    </source>
</evidence>
<feature type="active site" evidence="9">
    <location>
        <position position="261"/>
    </location>
</feature>
<keyword evidence="2 9" id="KW-0963">Cytoplasm</keyword>
<dbReference type="InterPro" id="IPR011010">
    <property type="entry name" value="DNA_brk_join_enz"/>
</dbReference>
<keyword evidence="4 9" id="KW-0159">Chromosome partition</keyword>
<feature type="active site" evidence="9">
    <location>
        <position position="188"/>
    </location>
</feature>
<evidence type="ECO:0000259" key="10">
    <source>
        <dbReference type="PROSITE" id="PS51898"/>
    </source>
</evidence>
<evidence type="ECO:0000256" key="3">
    <source>
        <dbReference type="ARBA" id="ARBA00022618"/>
    </source>
</evidence>
<dbReference type="NCBIfam" id="NF001399">
    <property type="entry name" value="PRK00283.1"/>
    <property type="match status" value="1"/>
</dbReference>
<dbReference type="InterPro" id="IPR050090">
    <property type="entry name" value="Tyrosine_recombinase_XerCD"/>
</dbReference>
<feature type="active site" evidence="9">
    <location>
        <position position="284"/>
    </location>
</feature>
<feature type="active site" description="O-(3'-phospho-DNA)-tyrosine intermediate" evidence="9">
    <location>
        <position position="293"/>
    </location>
</feature>
<comment type="subcellular location">
    <subcellularLocation>
        <location evidence="1 9">Cytoplasm</location>
    </subcellularLocation>
</comment>
<dbReference type="SUPFAM" id="SSF56349">
    <property type="entry name" value="DNA breaking-rejoining enzymes"/>
    <property type="match status" value="1"/>
</dbReference>
<dbReference type="AlphaFoldDB" id="A0A934MA79"/>
<proteinExistence type="inferred from homology"/>
<dbReference type="PANTHER" id="PTHR30349:SF81">
    <property type="entry name" value="TYROSINE RECOMBINASE XERC"/>
    <property type="match status" value="1"/>
</dbReference>